<sequence>MSKTSLDNTNSNNNNSAYEKLSECHSRLIPLENSSVKAPRRI</sequence>
<feature type="non-terminal residue" evidence="2">
    <location>
        <position position="42"/>
    </location>
</feature>
<keyword evidence="4" id="KW-1185">Reference proteome</keyword>
<organism evidence="2 4">
    <name type="scientific">Rotaria socialis</name>
    <dbReference type="NCBI Taxonomy" id="392032"/>
    <lineage>
        <taxon>Eukaryota</taxon>
        <taxon>Metazoa</taxon>
        <taxon>Spiralia</taxon>
        <taxon>Gnathifera</taxon>
        <taxon>Rotifera</taxon>
        <taxon>Eurotatoria</taxon>
        <taxon>Bdelloidea</taxon>
        <taxon>Philodinida</taxon>
        <taxon>Philodinidae</taxon>
        <taxon>Rotaria</taxon>
    </lineage>
</organism>
<dbReference type="EMBL" id="CAJOBP010076593">
    <property type="protein sequence ID" value="CAF4900449.1"/>
    <property type="molecule type" value="Genomic_DNA"/>
</dbReference>
<name>A0A821V218_9BILA</name>
<evidence type="ECO:0000313" key="2">
    <source>
        <dbReference type="EMBL" id="CAF4900449.1"/>
    </source>
</evidence>
<comment type="caution">
    <text evidence="2">The sequence shown here is derived from an EMBL/GenBank/DDBJ whole genome shotgun (WGS) entry which is preliminary data.</text>
</comment>
<evidence type="ECO:0000256" key="1">
    <source>
        <dbReference type="SAM" id="MobiDB-lite"/>
    </source>
</evidence>
<accession>A0A821V218</accession>
<evidence type="ECO:0000313" key="3">
    <source>
        <dbReference type="EMBL" id="CAF4923084.1"/>
    </source>
</evidence>
<evidence type="ECO:0000313" key="4">
    <source>
        <dbReference type="Proteomes" id="UP000663873"/>
    </source>
</evidence>
<dbReference type="Proteomes" id="UP000663873">
    <property type="component" value="Unassembled WGS sequence"/>
</dbReference>
<gene>
    <name evidence="2" type="ORF">UJA718_LOCUS45495</name>
    <name evidence="3" type="ORF">UJA718_LOCUS46520</name>
</gene>
<protein>
    <submittedName>
        <fullName evidence="2">Uncharacterized protein</fullName>
    </submittedName>
</protein>
<reference evidence="2" key="1">
    <citation type="submission" date="2021-02" db="EMBL/GenBank/DDBJ databases">
        <authorList>
            <person name="Nowell W R."/>
        </authorList>
    </citation>
    <scope>NUCLEOTIDE SEQUENCE</scope>
</reference>
<dbReference type="EMBL" id="CAJOBP010083583">
    <property type="protein sequence ID" value="CAF4923084.1"/>
    <property type="molecule type" value="Genomic_DNA"/>
</dbReference>
<proteinExistence type="predicted"/>
<dbReference type="AlphaFoldDB" id="A0A821V218"/>
<feature type="region of interest" description="Disordered" evidence="1">
    <location>
        <begin position="1"/>
        <end position="42"/>
    </location>
</feature>